<evidence type="ECO:0000259" key="1">
    <source>
        <dbReference type="Pfam" id="PF14111"/>
    </source>
</evidence>
<dbReference type="PANTHER" id="PTHR31286:SF167">
    <property type="entry name" value="OS09G0268800 PROTEIN"/>
    <property type="match status" value="1"/>
</dbReference>
<dbReference type="InterPro" id="IPR040256">
    <property type="entry name" value="At4g02000-like"/>
</dbReference>
<dbReference type="AlphaFoldDB" id="A0AAW0JJK9"/>
<comment type="caution">
    <text evidence="2">The sequence shown here is derived from an EMBL/GenBank/DDBJ whole genome shotgun (WGS) entry which is preliminary data.</text>
</comment>
<dbReference type="EMBL" id="PKMF04000545">
    <property type="protein sequence ID" value="KAK7826454.1"/>
    <property type="molecule type" value="Genomic_DNA"/>
</dbReference>
<reference evidence="2 3" key="1">
    <citation type="journal article" date="2018" name="Sci. Data">
        <title>The draft genome sequence of cork oak.</title>
        <authorList>
            <person name="Ramos A.M."/>
            <person name="Usie A."/>
            <person name="Barbosa P."/>
            <person name="Barros P.M."/>
            <person name="Capote T."/>
            <person name="Chaves I."/>
            <person name="Simoes F."/>
            <person name="Abreu I."/>
            <person name="Carrasquinho I."/>
            <person name="Faro C."/>
            <person name="Guimaraes J.B."/>
            <person name="Mendonca D."/>
            <person name="Nobrega F."/>
            <person name="Rodrigues L."/>
            <person name="Saibo N.J.M."/>
            <person name="Varela M.C."/>
            <person name="Egas C."/>
            <person name="Matos J."/>
            <person name="Miguel C.M."/>
            <person name="Oliveira M.M."/>
            <person name="Ricardo C.P."/>
            <person name="Goncalves S."/>
        </authorList>
    </citation>
    <scope>NUCLEOTIDE SEQUENCE [LARGE SCALE GENOMIC DNA]</scope>
    <source>
        <strain evidence="3">cv. HL8</strain>
    </source>
</reference>
<feature type="domain" description="DUF4283" evidence="1">
    <location>
        <begin position="7"/>
        <end position="78"/>
    </location>
</feature>
<accession>A0AAW0JJK9</accession>
<dbReference type="Pfam" id="PF14111">
    <property type="entry name" value="DUF4283"/>
    <property type="match status" value="1"/>
</dbReference>
<protein>
    <recommendedName>
        <fullName evidence="1">DUF4283 domain-containing protein</fullName>
    </recommendedName>
</protein>
<organism evidence="2 3">
    <name type="scientific">Quercus suber</name>
    <name type="common">Cork oak</name>
    <dbReference type="NCBI Taxonomy" id="58331"/>
    <lineage>
        <taxon>Eukaryota</taxon>
        <taxon>Viridiplantae</taxon>
        <taxon>Streptophyta</taxon>
        <taxon>Embryophyta</taxon>
        <taxon>Tracheophyta</taxon>
        <taxon>Spermatophyta</taxon>
        <taxon>Magnoliopsida</taxon>
        <taxon>eudicotyledons</taxon>
        <taxon>Gunneridae</taxon>
        <taxon>Pentapetalae</taxon>
        <taxon>rosids</taxon>
        <taxon>fabids</taxon>
        <taxon>Fagales</taxon>
        <taxon>Fagaceae</taxon>
        <taxon>Quercus</taxon>
    </lineage>
</organism>
<gene>
    <name evidence="2" type="ORF">CFP56_032145</name>
</gene>
<dbReference type="Proteomes" id="UP000237347">
    <property type="component" value="Unassembled WGS sequence"/>
</dbReference>
<dbReference type="InterPro" id="IPR025558">
    <property type="entry name" value="DUF4283"/>
</dbReference>
<keyword evidence="3" id="KW-1185">Reference proteome</keyword>
<evidence type="ECO:0000313" key="2">
    <source>
        <dbReference type="EMBL" id="KAK7826454.1"/>
    </source>
</evidence>
<proteinExistence type="predicted"/>
<sequence length="300" mass="34391">MEAGPILVGKFYTKRWVNLESVAKVLKIAWKMKEKFEVSDLGENRALFLFKMMDDLDKVWLLGPWSYDKYLLSLHKLQVGEFTRNVCLDRVSFWIQIHGLPTMSQTMEIGMKIGETLELVEKMDVDDKGFCMGGCLRIRISWIRSKESLRPEEKQFGAWLRATPERTQKPQLIEVMRHGGRREDGDVDKTVDRMVSIPKESTQGWQEASGLRVGTSELTNFDRDNVENTRKLENYAEHVKPGLALAKDLKKQLAEIDAGIHGEASRFIKEEGAVTKVMESNMCQDPILMHIPSNWLSSAK</sequence>
<name>A0AAW0JJK9_QUESU</name>
<evidence type="ECO:0000313" key="3">
    <source>
        <dbReference type="Proteomes" id="UP000237347"/>
    </source>
</evidence>
<dbReference type="PANTHER" id="PTHR31286">
    <property type="entry name" value="GLYCINE-RICH CELL WALL STRUCTURAL PROTEIN 1.8-LIKE"/>
    <property type="match status" value="1"/>
</dbReference>